<gene>
    <name evidence="7" type="ORF">AMAG_15551</name>
</gene>
<evidence type="ECO:0000259" key="6">
    <source>
        <dbReference type="PROSITE" id="PS50102"/>
    </source>
</evidence>
<feature type="region of interest" description="Disordered" evidence="5">
    <location>
        <begin position="1"/>
        <end position="181"/>
    </location>
</feature>
<evidence type="ECO:0000256" key="4">
    <source>
        <dbReference type="PROSITE-ProRule" id="PRU00176"/>
    </source>
</evidence>
<dbReference type="VEuPathDB" id="FungiDB:AMAG_15551"/>
<evidence type="ECO:0000256" key="1">
    <source>
        <dbReference type="ARBA" id="ARBA00022664"/>
    </source>
</evidence>
<dbReference type="SMART" id="SM00360">
    <property type="entry name" value="RRM"/>
    <property type="match status" value="3"/>
</dbReference>
<accession>A0A0L0T984</accession>
<evidence type="ECO:0000256" key="2">
    <source>
        <dbReference type="ARBA" id="ARBA00022884"/>
    </source>
</evidence>
<dbReference type="PANTHER" id="PTHR23139">
    <property type="entry name" value="RNA-BINDING PROTEIN"/>
    <property type="match status" value="1"/>
</dbReference>
<feature type="region of interest" description="Disordered" evidence="5">
    <location>
        <begin position="467"/>
        <end position="488"/>
    </location>
</feature>
<dbReference type="FunFam" id="3.30.70.330:FF:000097">
    <property type="entry name" value="U2 snRNP auxiliary factor large subunit"/>
    <property type="match status" value="1"/>
</dbReference>
<dbReference type="Pfam" id="PF00076">
    <property type="entry name" value="RRM_1"/>
    <property type="match status" value="2"/>
</dbReference>
<dbReference type="InterPro" id="IPR012677">
    <property type="entry name" value="Nucleotide-bd_a/b_plait_sf"/>
</dbReference>
<name>A0A0L0T984_ALLM3</name>
<feature type="compositionally biased region" description="Basic and acidic residues" evidence="5">
    <location>
        <begin position="39"/>
        <end position="166"/>
    </location>
</feature>
<feature type="domain" description="RRM" evidence="6">
    <location>
        <begin position="289"/>
        <end position="367"/>
    </location>
</feature>
<dbReference type="CDD" id="cd12231">
    <property type="entry name" value="RRM2_U2AF65"/>
    <property type="match status" value="1"/>
</dbReference>
<keyword evidence="1" id="KW-0507">mRNA processing</keyword>
<feature type="region of interest" description="Disordered" evidence="5">
    <location>
        <begin position="368"/>
        <end position="388"/>
    </location>
</feature>
<keyword evidence="2 4" id="KW-0694">RNA-binding</keyword>
<dbReference type="SUPFAM" id="SSF54928">
    <property type="entry name" value="RNA-binding domain, RBD"/>
    <property type="match status" value="2"/>
</dbReference>
<dbReference type="eggNOG" id="KOG0120">
    <property type="taxonomic scope" value="Eukaryota"/>
</dbReference>
<evidence type="ECO:0000256" key="3">
    <source>
        <dbReference type="ARBA" id="ARBA00023187"/>
    </source>
</evidence>
<evidence type="ECO:0000313" key="8">
    <source>
        <dbReference type="Proteomes" id="UP000054350"/>
    </source>
</evidence>
<evidence type="ECO:0000256" key="5">
    <source>
        <dbReference type="SAM" id="MobiDB-lite"/>
    </source>
</evidence>
<dbReference type="CDD" id="cd12232">
    <property type="entry name" value="RRM3_U2AF65"/>
    <property type="match status" value="1"/>
</dbReference>
<dbReference type="EMBL" id="GG745371">
    <property type="protein sequence ID" value="KNE71312.1"/>
    <property type="molecule type" value="Genomic_DNA"/>
</dbReference>
<dbReference type="GO" id="GO:0003723">
    <property type="term" value="F:RNA binding"/>
    <property type="evidence" value="ECO:0007669"/>
    <property type="project" value="UniProtKB-UniRule"/>
</dbReference>
<organism evidence="7 8">
    <name type="scientific">Allomyces macrogynus (strain ATCC 38327)</name>
    <name type="common">Allomyces javanicus var. macrogynus</name>
    <dbReference type="NCBI Taxonomy" id="578462"/>
    <lineage>
        <taxon>Eukaryota</taxon>
        <taxon>Fungi</taxon>
        <taxon>Fungi incertae sedis</taxon>
        <taxon>Blastocladiomycota</taxon>
        <taxon>Blastocladiomycetes</taxon>
        <taxon>Blastocladiales</taxon>
        <taxon>Blastocladiaceae</taxon>
        <taxon>Allomyces</taxon>
    </lineage>
</organism>
<dbReference type="Proteomes" id="UP000054350">
    <property type="component" value="Unassembled WGS sequence"/>
</dbReference>
<evidence type="ECO:0000313" key="7">
    <source>
        <dbReference type="EMBL" id="KNE71312.1"/>
    </source>
</evidence>
<feature type="domain" description="RRM" evidence="6">
    <location>
        <begin position="392"/>
        <end position="470"/>
    </location>
</feature>
<dbReference type="InterPro" id="IPR035979">
    <property type="entry name" value="RBD_domain_sf"/>
</dbReference>
<dbReference type="GO" id="GO:0006397">
    <property type="term" value="P:mRNA processing"/>
    <property type="evidence" value="ECO:0007669"/>
    <property type="project" value="UniProtKB-KW"/>
</dbReference>
<dbReference type="PROSITE" id="PS50102">
    <property type="entry name" value="RRM"/>
    <property type="match status" value="2"/>
</dbReference>
<keyword evidence="3" id="KW-0508">mRNA splicing</keyword>
<dbReference type="InterPro" id="IPR000504">
    <property type="entry name" value="RRM_dom"/>
</dbReference>
<reference evidence="7 8" key="1">
    <citation type="submission" date="2009-11" db="EMBL/GenBank/DDBJ databases">
        <title>Annotation of Allomyces macrogynus ATCC 38327.</title>
        <authorList>
            <consortium name="The Broad Institute Genome Sequencing Platform"/>
            <person name="Russ C."/>
            <person name="Cuomo C."/>
            <person name="Burger G."/>
            <person name="Gray M.W."/>
            <person name="Holland P.W.H."/>
            <person name="King N."/>
            <person name="Lang F.B.F."/>
            <person name="Roger A.J."/>
            <person name="Ruiz-Trillo I."/>
            <person name="Young S.K."/>
            <person name="Zeng Q."/>
            <person name="Gargeya S."/>
            <person name="Fitzgerald M."/>
            <person name="Haas B."/>
            <person name="Abouelleil A."/>
            <person name="Alvarado L."/>
            <person name="Arachchi H.M."/>
            <person name="Berlin A."/>
            <person name="Chapman S.B."/>
            <person name="Gearin G."/>
            <person name="Goldberg J."/>
            <person name="Griggs A."/>
            <person name="Gujja S."/>
            <person name="Hansen M."/>
            <person name="Heiman D."/>
            <person name="Howarth C."/>
            <person name="Larimer J."/>
            <person name="Lui A."/>
            <person name="MacDonald P.J.P."/>
            <person name="McCowen C."/>
            <person name="Montmayeur A."/>
            <person name="Murphy C."/>
            <person name="Neiman D."/>
            <person name="Pearson M."/>
            <person name="Priest M."/>
            <person name="Roberts A."/>
            <person name="Saif S."/>
            <person name="Shea T."/>
            <person name="Sisk P."/>
            <person name="Stolte C."/>
            <person name="Sykes S."/>
            <person name="Wortman J."/>
            <person name="Nusbaum C."/>
            <person name="Birren B."/>
        </authorList>
    </citation>
    <scope>NUCLEOTIDE SEQUENCE [LARGE SCALE GENOMIC DNA]</scope>
    <source>
        <strain evidence="7 8">ATCC 38327</strain>
    </source>
</reference>
<dbReference type="STRING" id="578462.A0A0L0T984"/>
<dbReference type="Gene3D" id="3.30.70.330">
    <property type="match status" value="3"/>
</dbReference>
<dbReference type="OrthoDB" id="10266058at2759"/>
<sequence length="620" mass="69105">MDPSDGDLFSYDYGGASGTKRAATDSPAVDSPSASKRARRDDDDSRRDRDREYRSSRSERDRGDDREYRSSRTDRDRSDRPTERMGRDDRIPREPRAEPRDDRPPRDDREYRRSDRDRDRDRDRERERDYDRRDRDRYDDYDRDRRSSRRSDYDRPAPRGRSRERGGGGGGSNSDLGRTKGFGFSFGGGMYGAGGRYSSPSPPRGTVPLDERPRKLQLWDVAPPGWEGVPATQAKETGQFLLPCHKAVAKMTPGHMLGHYDYKPKPTFSVPGGATVTTGPSFQTLRQQRRLYVGNLPMDVQEQDLLDHFNHELSKVGHPNAAISASFGGERAFAFVEFRDPADATQALYLDGVPFKSMSLRVKRPKDYVPPEGGDPMGAPGLGPPPAPHNPDKLFVGGIPHHLSEDQVKELLKSFGELRTFALIMDNERQQSKGYAFCEFVDSSVADLAIEGLNNMEIGDRRLVVQRASSGRRDGATGSNATPIGGGPSSVPPLLAQIMNMAAGGIGQLSRILLLLNMAAVEDLRQPRDYEDLALDVREECGKYGQVASVVIPKMPDGGDLPALAQVFVVFEDKYACQNALRHVAGRAYRSRSVVAAFYPEDRWTARDYYGAKVASVAYL</sequence>
<dbReference type="GO" id="GO:0008380">
    <property type="term" value="P:RNA splicing"/>
    <property type="evidence" value="ECO:0007669"/>
    <property type="project" value="UniProtKB-KW"/>
</dbReference>
<dbReference type="OMA" id="DVRCECE"/>
<protein>
    <submittedName>
        <fullName evidence="7">U2 snRNP auxilliary factor, large subunit, splicing factor</fullName>
    </submittedName>
</protein>
<proteinExistence type="predicted"/>
<keyword evidence="8" id="KW-1185">Reference proteome</keyword>
<dbReference type="AlphaFoldDB" id="A0A0L0T984"/>
<reference evidence="8" key="2">
    <citation type="submission" date="2009-11" db="EMBL/GenBank/DDBJ databases">
        <title>The Genome Sequence of Allomyces macrogynus strain ATCC 38327.</title>
        <authorList>
            <consortium name="The Broad Institute Genome Sequencing Platform"/>
            <person name="Russ C."/>
            <person name="Cuomo C."/>
            <person name="Shea T."/>
            <person name="Young S.K."/>
            <person name="Zeng Q."/>
            <person name="Koehrsen M."/>
            <person name="Haas B."/>
            <person name="Borodovsky M."/>
            <person name="Guigo R."/>
            <person name="Alvarado L."/>
            <person name="Berlin A."/>
            <person name="Borenstein D."/>
            <person name="Chen Z."/>
            <person name="Engels R."/>
            <person name="Freedman E."/>
            <person name="Gellesch M."/>
            <person name="Goldberg J."/>
            <person name="Griggs A."/>
            <person name="Gujja S."/>
            <person name="Heiman D."/>
            <person name="Hepburn T."/>
            <person name="Howarth C."/>
            <person name="Jen D."/>
            <person name="Larson L."/>
            <person name="Lewis B."/>
            <person name="Mehta T."/>
            <person name="Park D."/>
            <person name="Pearson M."/>
            <person name="Roberts A."/>
            <person name="Saif S."/>
            <person name="Shenoy N."/>
            <person name="Sisk P."/>
            <person name="Stolte C."/>
            <person name="Sykes S."/>
            <person name="Walk T."/>
            <person name="White J."/>
            <person name="Yandava C."/>
            <person name="Burger G."/>
            <person name="Gray M.W."/>
            <person name="Holland P.W.H."/>
            <person name="King N."/>
            <person name="Lang F.B.F."/>
            <person name="Roger A.J."/>
            <person name="Ruiz-Trillo I."/>
            <person name="Lander E."/>
            <person name="Nusbaum C."/>
        </authorList>
    </citation>
    <scope>NUCLEOTIDE SEQUENCE [LARGE SCALE GENOMIC DNA]</scope>
    <source>
        <strain evidence="8">ATCC 38327</strain>
    </source>
</reference>